<dbReference type="Proteomes" id="UP001225356">
    <property type="component" value="Unassembled WGS sequence"/>
</dbReference>
<sequence length="47" mass="4882">MNARGEGARKHSTVSVMGPTEGAMTERGEGTKRHSTVSVTGPTKEAP</sequence>
<proteinExistence type="predicted"/>
<accession>A0ABT9QKM5</accession>
<dbReference type="EMBL" id="JAUSQU010000001">
    <property type="protein sequence ID" value="MDP9847274.1"/>
    <property type="molecule type" value="Genomic_DNA"/>
</dbReference>
<reference evidence="2 3" key="1">
    <citation type="submission" date="2023-07" db="EMBL/GenBank/DDBJ databases">
        <title>Sequencing the genomes of 1000 actinobacteria strains.</title>
        <authorList>
            <person name="Klenk H.-P."/>
        </authorList>
    </citation>
    <scope>NUCLEOTIDE SEQUENCE [LARGE SCALE GENOMIC DNA]</scope>
    <source>
        <strain evidence="2 3">DSM 46740</strain>
    </source>
</reference>
<evidence type="ECO:0000313" key="3">
    <source>
        <dbReference type="Proteomes" id="UP001225356"/>
    </source>
</evidence>
<name>A0ABT9QKM5_9ACTN</name>
<organism evidence="2 3">
    <name type="scientific">Streptosporangium lutulentum</name>
    <dbReference type="NCBI Taxonomy" id="1461250"/>
    <lineage>
        <taxon>Bacteria</taxon>
        <taxon>Bacillati</taxon>
        <taxon>Actinomycetota</taxon>
        <taxon>Actinomycetes</taxon>
        <taxon>Streptosporangiales</taxon>
        <taxon>Streptosporangiaceae</taxon>
        <taxon>Streptosporangium</taxon>
    </lineage>
</organism>
<protein>
    <submittedName>
        <fullName evidence="2">Uncharacterized protein</fullName>
    </submittedName>
</protein>
<evidence type="ECO:0000313" key="2">
    <source>
        <dbReference type="EMBL" id="MDP9847274.1"/>
    </source>
</evidence>
<comment type="caution">
    <text evidence="2">The sequence shown here is derived from an EMBL/GenBank/DDBJ whole genome shotgun (WGS) entry which is preliminary data.</text>
</comment>
<feature type="region of interest" description="Disordered" evidence="1">
    <location>
        <begin position="1"/>
        <end position="47"/>
    </location>
</feature>
<keyword evidence="3" id="KW-1185">Reference proteome</keyword>
<evidence type="ECO:0000256" key="1">
    <source>
        <dbReference type="SAM" id="MobiDB-lite"/>
    </source>
</evidence>
<gene>
    <name evidence="2" type="ORF">J2853_006485</name>
</gene>